<evidence type="ECO:0000313" key="2">
    <source>
        <dbReference type="Proteomes" id="UP001595855"/>
    </source>
</evidence>
<dbReference type="EMBL" id="JBHSJO010000001">
    <property type="protein sequence ID" value="MFC5014549.1"/>
    <property type="molecule type" value="Genomic_DNA"/>
</dbReference>
<dbReference type="RefSeq" id="WP_271321218.1">
    <property type="nucleotide sequence ID" value="NZ_BAAATN010000001.1"/>
</dbReference>
<organism evidence="1 2">
    <name type="scientific">Streptomyces lienomycini</name>
    <dbReference type="NCBI Taxonomy" id="284035"/>
    <lineage>
        <taxon>Bacteria</taxon>
        <taxon>Bacillati</taxon>
        <taxon>Actinomycetota</taxon>
        <taxon>Actinomycetes</taxon>
        <taxon>Kitasatosporales</taxon>
        <taxon>Streptomycetaceae</taxon>
        <taxon>Streptomyces</taxon>
    </lineage>
</organism>
<evidence type="ECO:0000313" key="1">
    <source>
        <dbReference type="EMBL" id="MFC5014549.1"/>
    </source>
</evidence>
<name>A0ABV9WQV9_9ACTN</name>
<dbReference type="Proteomes" id="UP001595855">
    <property type="component" value="Unassembled WGS sequence"/>
</dbReference>
<accession>A0ABV9WQV9</accession>
<keyword evidence="2" id="KW-1185">Reference proteome</keyword>
<comment type="caution">
    <text evidence="1">The sequence shown here is derived from an EMBL/GenBank/DDBJ whole genome shotgun (WGS) entry which is preliminary data.</text>
</comment>
<gene>
    <name evidence="1" type="ORF">ACFPRC_06630</name>
</gene>
<protein>
    <submittedName>
        <fullName evidence="1">Uncharacterized protein</fullName>
    </submittedName>
</protein>
<proteinExistence type="predicted"/>
<sequence>MSGLPVTYEDDNSAVFSFGSTVIDLLHVPLPGSGGRVLRSASVEAGCTCRNGMWSSGW</sequence>
<reference evidence="2" key="1">
    <citation type="journal article" date="2019" name="Int. J. Syst. Evol. Microbiol.">
        <title>The Global Catalogue of Microorganisms (GCM) 10K type strain sequencing project: providing services to taxonomists for standard genome sequencing and annotation.</title>
        <authorList>
            <consortium name="The Broad Institute Genomics Platform"/>
            <consortium name="The Broad Institute Genome Sequencing Center for Infectious Disease"/>
            <person name="Wu L."/>
            <person name="Ma J."/>
        </authorList>
    </citation>
    <scope>NUCLEOTIDE SEQUENCE [LARGE SCALE GENOMIC DNA]</scope>
    <source>
        <strain evidence="2">CGMCC 4.1542</strain>
    </source>
</reference>